<dbReference type="CDD" id="cd01335">
    <property type="entry name" value="Radical_SAM"/>
    <property type="match status" value="1"/>
</dbReference>
<dbReference type="SUPFAM" id="SSF102114">
    <property type="entry name" value="Radical SAM enzymes"/>
    <property type="match status" value="1"/>
</dbReference>
<sequence length="172" mass="19721">MKIRLASKVQMNSIVDGPGLRMVVWTQGCPHHCPQCHNPQTHHPMEGFEADCKDIIQEIQSRGIHRGITFSGGEPFEQAKACIEIAKAAKRIGLNIWIYTGYTFEFLLMKQRKDWLEFLSCGDVLVDGPFQIKQKNLQLAFRGSENQRIIDIRSSLREGKAILWKEYMEKSS</sequence>
<comment type="function">
    <text evidence="7">Activation of anaerobic ribonucleoside-triphosphate reductase under anaerobic conditions by generation of an organic free radical, using S-adenosylmethionine and reduced flavodoxin as cosubstrates to produce 5'-deoxy-adenosine.</text>
</comment>
<keyword evidence="6" id="KW-0411">Iron-sulfur</keyword>
<dbReference type="PANTHER" id="PTHR30352">
    <property type="entry name" value="PYRUVATE FORMATE-LYASE-ACTIVATING ENZYME"/>
    <property type="match status" value="1"/>
</dbReference>
<reference evidence="8" key="1">
    <citation type="submission" date="2022-07" db="EMBL/GenBank/DDBJ databases">
        <title>Enhanced cultured diversity of the mouse gut microbiota enables custom-made synthetic communities.</title>
        <authorList>
            <person name="Afrizal A."/>
        </authorList>
    </citation>
    <scope>NUCLEOTIDE SEQUENCE</scope>
    <source>
        <strain evidence="8">DSM 28593</strain>
    </source>
</reference>
<dbReference type="SFLD" id="SFLDS00029">
    <property type="entry name" value="Radical_SAM"/>
    <property type="match status" value="1"/>
</dbReference>
<keyword evidence="4" id="KW-0479">Metal-binding</keyword>
<comment type="caution">
    <text evidence="8">The sequence shown here is derived from an EMBL/GenBank/DDBJ whole genome shotgun (WGS) entry which is preliminary data.</text>
</comment>
<dbReference type="GO" id="GO:0004748">
    <property type="term" value="F:ribonucleoside-diphosphate reductase activity, thioredoxin disulfide as acceptor"/>
    <property type="evidence" value="ECO:0007669"/>
    <property type="project" value="TreeGrafter"/>
</dbReference>
<protein>
    <recommendedName>
        <fullName evidence="7">Anaerobic ribonucleoside-triphosphate reductase-activating protein</fullName>
        <ecNumber evidence="7">1.97.1.-</ecNumber>
    </recommendedName>
</protein>
<dbReference type="InterPro" id="IPR013785">
    <property type="entry name" value="Aldolase_TIM"/>
</dbReference>
<proteinExistence type="inferred from homology"/>
<dbReference type="GO" id="GO:0046872">
    <property type="term" value="F:metal ion binding"/>
    <property type="evidence" value="ECO:0007669"/>
    <property type="project" value="UniProtKB-KW"/>
</dbReference>
<keyword evidence="5" id="KW-0408">Iron</keyword>
<keyword evidence="2" id="KW-0004">4Fe-4S</keyword>
<dbReference type="InterPro" id="IPR012837">
    <property type="entry name" value="NrdG"/>
</dbReference>
<dbReference type="InterPro" id="IPR034457">
    <property type="entry name" value="Organic_radical-activating"/>
</dbReference>
<comment type="cofactor">
    <cofactor evidence="1">
        <name>[4Fe-4S] cluster</name>
        <dbReference type="ChEBI" id="CHEBI:49883"/>
    </cofactor>
</comment>
<evidence type="ECO:0000256" key="7">
    <source>
        <dbReference type="PIRNR" id="PIRNR000368"/>
    </source>
</evidence>
<dbReference type="SFLD" id="SFLDG01063">
    <property type="entry name" value="activating_enzymes__group_1"/>
    <property type="match status" value="1"/>
</dbReference>
<dbReference type="SFLD" id="SFLDG01066">
    <property type="entry name" value="organic_radical-activating_enz"/>
    <property type="match status" value="1"/>
</dbReference>
<evidence type="ECO:0000256" key="2">
    <source>
        <dbReference type="ARBA" id="ARBA00022485"/>
    </source>
</evidence>
<comment type="similarity">
    <text evidence="7">Belongs to the organic radical-activating enzymes family.</text>
</comment>
<organism evidence="8 9">
    <name type="scientific">Irregularibacter muris</name>
    <dbReference type="NCBI Taxonomy" id="1796619"/>
    <lineage>
        <taxon>Bacteria</taxon>
        <taxon>Bacillati</taxon>
        <taxon>Bacillota</taxon>
        <taxon>Clostridia</taxon>
        <taxon>Eubacteriales</taxon>
        <taxon>Eubacteriaceae</taxon>
        <taxon>Irregularibacter</taxon>
    </lineage>
</organism>
<evidence type="ECO:0000256" key="5">
    <source>
        <dbReference type="ARBA" id="ARBA00023004"/>
    </source>
</evidence>
<evidence type="ECO:0000256" key="3">
    <source>
        <dbReference type="ARBA" id="ARBA00022691"/>
    </source>
</evidence>
<dbReference type="GO" id="GO:0051539">
    <property type="term" value="F:4 iron, 4 sulfur cluster binding"/>
    <property type="evidence" value="ECO:0007669"/>
    <property type="project" value="UniProtKB-KW"/>
</dbReference>
<evidence type="ECO:0000256" key="4">
    <source>
        <dbReference type="ARBA" id="ARBA00022723"/>
    </source>
</evidence>
<dbReference type="Gene3D" id="3.20.20.70">
    <property type="entry name" value="Aldolase class I"/>
    <property type="match status" value="1"/>
</dbReference>
<gene>
    <name evidence="8" type="primary">nrdG</name>
    <name evidence="8" type="ORF">NSA47_06930</name>
</gene>
<name>A0AAE3KZ63_9FIRM</name>
<dbReference type="EMBL" id="JANKAS010000005">
    <property type="protein sequence ID" value="MCR1898725.1"/>
    <property type="molecule type" value="Genomic_DNA"/>
</dbReference>
<dbReference type="NCBIfam" id="TIGR02491">
    <property type="entry name" value="NrdG"/>
    <property type="match status" value="1"/>
</dbReference>
<evidence type="ECO:0000313" key="9">
    <source>
        <dbReference type="Proteomes" id="UP001205748"/>
    </source>
</evidence>
<evidence type="ECO:0000256" key="1">
    <source>
        <dbReference type="ARBA" id="ARBA00001966"/>
    </source>
</evidence>
<keyword evidence="3" id="KW-0949">S-adenosyl-L-methionine</keyword>
<dbReference type="AlphaFoldDB" id="A0AAE3KZ63"/>
<dbReference type="GO" id="GO:0043365">
    <property type="term" value="F:[formate-C-acetyltransferase]-activating enzyme activity"/>
    <property type="evidence" value="ECO:0007669"/>
    <property type="project" value="InterPro"/>
</dbReference>
<dbReference type="InterPro" id="IPR007197">
    <property type="entry name" value="rSAM"/>
</dbReference>
<dbReference type="SFLD" id="SFLDF00299">
    <property type="entry name" value="anaerobic_ribonucleoside-triph"/>
    <property type="match status" value="1"/>
</dbReference>
<dbReference type="PIRSF" id="PIRSF000368">
    <property type="entry name" value="NrdG"/>
    <property type="match status" value="1"/>
</dbReference>
<dbReference type="EC" id="1.97.1.-" evidence="7"/>
<dbReference type="Proteomes" id="UP001205748">
    <property type="component" value="Unassembled WGS sequence"/>
</dbReference>
<keyword evidence="9" id="KW-1185">Reference proteome</keyword>
<dbReference type="Pfam" id="PF13353">
    <property type="entry name" value="Fer4_12"/>
    <property type="match status" value="1"/>
</dbReference>
<keyword evidence="7" id="KW-0560">Oxidoreductase</keyword>
<evidence type="ECO:0000313" key="8">
    <source>
        <dbReference type="EMBL" id="MCR1898725.1"/>
    </source>
</evidence>
<dbReference type="RefSeq" id="WP_257530364.1">
    <property type="nucleotide sequence ID" value="NZ_JANKAS010000005.1"/>
</dbReference>
<dbReference type="InterPro" id="IPR058240">
    <property type="entry name" value="rSAM_sf"/>
</dbReference>
<accession>A0AAE3KZ63</accession>
<evidence type="ECO:0000256" key="6">
    <source>
        <dbReference type="ARBA" id="ARBA00023014"/>
    </source>
</evidence>
<dbReference type="PANTHER" id="PTHR30352:SF2">
    <property type="entry name" value="ANAEROBIC RIBONUCLEOSIDE-TRIPHOSPHATE REDUCTASE-ACTIVATING PROTEIN"/>
    <property type="match status" value="1"/>
</dbReference>